<dbReference type="InterPro" id="IPR051099">
    <property type="entry name" value="AGR/TXD"/>
</dbReference>
<organism evidence="4 5">
    <name type="scientific">Cerasicoccus arenae</name>
    <dbReference type="NCBI Taxonomy" id="424488"/>
    <lineage>
        <taxon>Bacteria</taxon>
        <taxon>Pseudomonadati</taxon>
        <taxon>Verrucomicrobiota</taxon>
        <taxon>Opitutia</taxon>
        <taxon>Puniceicoccales</taxon>
        <taxon>Cerasicoccaceae</taxon>
        <taxon>Cerasicoccus</taxon>
    </lineage>
</organism>
<reference evidence="4" key="2">
    <citation type="submission" date="2020-09" db="EMBL/GenBank/DDBJ databases">
        <authorList>
            <person name="Sun Q."/>
            <person name="Kim S."/>
        </authorList>
    </citation>
    <scope>NUCLEOTIDE SEQUENCE</scope>
    <source>
        <strain evidence="4">KCTC 12870</strain>
    </source>
</reference>
<dbReference type="EMBL" id="BMXG01000004">
    <property type="protein sequence ID" value="GHB94744.1"/>
    <property type="molecule type" value="Genomic_DNA"/>
</dbReference>
<sequence>MKNLLFILALGAVAAGSYFAANRSCPLSGANANAAADSNSAATTISTEPQDNVPAGWITDYDAALKQAKEENKAVLIDFTGSDWCGWCKKLDKEVFSKPEFEQFAEKNLVRVYLDFPSGKAQSVELEKQNQELAKKFGVEGFPTILVLNHDGKPLAQIGYQPGGPVKYVETLEEIISPKEKS</sequence>
<name>A0A8J3D8A8_9BACT</name>
<dbReference type="InterPro" id="IPR036249">
    <property type="entry name" value="Thioredoxin-like_sf"/>
</dbReference>
<evidence type="ECO:0000259" key="3">
    <source>
        <dbReference type="PROSITE" id="PS51352"/>
    </source>
</evidence>
<evidence type="ECO:0000256" key="2">
    <source>
        <dbReference type="SAM" id="SignalP"/>
    </source>
</evidence>
<dbReference type="AlphaFoldDB" id="A0A8J3D8A8"/>
<comment type="caution">
    <text evidence="4">The sequence shown here is derived from an EMBL/GenBank/DDBJ whole genome shotgun (WGS) entry which is preliminary data.</text>
</comment>
<protein>
    <submittedName>
        <fullName evidence="4">Thioredoxin</fullName>
    </submittedName>
</protein>
<accession>A0A8J3D8A8</accession>
<dbReference type="SUPFAM" id="SSF52833">
    <property type="entry name" value="Thioredoxin-like"/>
    <property type="match status" value="1"/>
</dbReference>
<dbReference type="RefSeq" id="WP_189512092.1">
    <property type="nucleotide sequence ID" value="NZ_BMXG01000004.1"/>
</dbReference>
<dbReference type="Proteomes" id="UP000642829">
    <property type="component" value="Unassembled WGS sequence"/>
</dbReference>
<proteinExistence type="predicted"/>
<feature type="signal peptide" evidence="2">
    <location>
        <begin position="1"/>
        <end position="20"/>
    </location>
</feature>
<dbReference type="PROSITE" id="PS51352">
    <property type="entry name" value="THIOREDOXIN_2"/>
    <property type="match status" value="1"/>
</dbReference>
<feature type="domain" description="Thioredoxin" evidence="3">
    <location>
        <begin position="47"/>
        <end position="181"/>
    </location>
</feature>
<dbReference type="PANTHER" id="PTHR15337:SF11">
    <property type="entry name" value="THIOREDOXIN DOMAIN-CONTAINING PROTEIN"/>
    <property type="match status" value="1"/>
</dbReference>
<evidence type="ECO:0000313" key="5">
    <source>
        <dbReference type="Proteomes" id="UP000642829"/>
    </source>
</evidence>
<gene>
    <name evidence="4" type="ORF">GCM10007047_07840</name>
</gene>
<reference evidence="4" key="1">
    <citation type="journal article" date="2014" name="Int. J. Syst. Evol. Microbiol.">
        <title>Complete genome sequence of Corynebacterium casei LMG S-19264T (=DSM 44701T), isolated from a smear-ripened cheese.</title>
        <authorList>
            <consortium name="US DOE Joint Genome Institute (JGI-PGF)"/>
            <person name="Walter F."/>
            <person name="Albersmeier A."/>
            <person name="Kalinowski J."/>
            <person name="Ruckert C."/>
        </authorList>
    </citation>
    <scope>NUCLEOTIDE SEQUENCE</scope>
    <source>
        <strain evidence="4">KCTC 12870</strain>
    </source>
</reference>
<dbReference type="InterPro" id="IPR013766">
    <property type="entry name" value="Thioredoxin_domain"/>
</dbReference>
<dbReference type="PANTHER" id="PTHR15337">
    <property type="entry name" value="ANTERIOR GRADIENT PROTEIN-RELATED"/>
    <property type="match status" value="1"/>
</dbReference>
<feature type="chain" id="PRO_5035156259" evidence="2">
    <location>
        <begin position="21"/>
        <end position="182"/>
    </location>
</feature>
<dbReference type="Gene3D" id="3.40.30.10">
    <property type="entry name" value="Glutaredoxin"/>
    <property type="match status" value="1"/>
</dbReference>
<evidence type="ECO:0000313" key="4">
    <source>
        <dbReference type="EMBL" id="GHB94744.1"/>
    </source>
</evidence>
<evidence type="ECO:0000256" key="1">
    <source>
        <dbReference type="ARBA" id="ARBA00022729"/>
    </source>
</evidence>
<keyword evidence="5" id="KW-1185">Reference proteome</keyword>
<keyword evidence="1 2" id="KW-0732">Signal</keyword>
<dbReference type="Pfam" id="PF13899">
    <property type="entry name" value="Thioredoxin_7"/>
    <property type="match status" value="1"/>
</dbReference>